<accession>A0A9P6M7V3</accession>
<proteinExistence type="predicted"/>
<evidence type="ECO:0000259" key="5">
    <source>
        <dbReference type="Pfam" id="PF20147"/>
    </source>
</evidence>
<evidence type="ECO:0000256" key="2">
    <source>
        <dbReference type="ARBA" id="ARBA00004613"/>
    </source>
</evidence>
<keyword evidence="3" id="KW-0964">Secreted</keyword>
<dbReference type="InterPro" id="IPR045379">
    <property type="entry name" value="Crinkler_N"/>
</dbReference>
<reference evidence="6" key="1">
    <citation type="journal article" date="2020" name="Fungal Divers.">
        <title>Resolving the Mortierellaceae phylogeny through synthesis of multi-gene phylogenetics and phylogenomics.</title>
        <authorList>
            <person name="Vandepol N."/>
            <person name="Liber J."/>
            <person name="Desiro A."/>
            <person name="Na H."/>
            <person name="Kennedy M."/>
            <person name="Barry K."/>
            <person name="Grigoriev I.V."/>
            <person name="Miller A.N."/>
            <person name="O'Donnell K."/>
            <person name="Stajich J.E."/>
            <person name="Bonito G."/>
        </authorList>
    </citation>
    <scope>NUCLEOTIDE SEQUENCE</scope>
    <source>
        <strain evidence="6">MES-2147</strain>
    </source>
</reference>
<gene>
    <name evidence="6" type="ORF">BGZ65_006669</name>
</gene>
<dbReference type="Proteomes" id="UP000749646">
    <property type="component" value="Unassembled WGS sequence"/>
</dbReference>
<dbReference type="EMBL" id="JAAAHW010004071">
    <property type="protein sequence ID" value="KAF9979384.1"/>
    <property type="molecule type" value="Genomic_DNA"/>
</dbReference>
<dbReference type="AlphaFoldDB" id="A0A9P6M7V3"/>
<dbReference type="GO" id="GO:0005576">
    <property type="term" value="C:extracellular region"/>
    <property type="evidence" value="ECO:0007669"/>
    <property type="project" value="UniProtKB-SubCell"/>
</dbReference>
<comment type="subcellular location">
    <subcellularLocation>
        <location evidence="1">Host cell</location>
    </subcellularLocation>
    <subcellularLocation>
        <location evidence="2">Secreted</location>
    </subcellularLocation>
</comment>
<dbReference type="GO" id="GO:0043657">
    <property type="term" value="C:host cell"/>
    <property type="evidence" value="ECO:0007669"/>
    <property type="project" value="UniProtKB-SubCell"/>
</dbReference>
<evidence type="ECO:0000256" key="3">
    <source>
        <dbReference type="ARBA" id="ARBA00022525"/>
    </source>
</evidence>
<dbReference type="OrthoDB" id="2414517at2759"/>
<evidence type="ECO:0000256" key="4">
    <source>
        <dbReference type="SAM" id="MobiDB-lite"/>
    </source>
</evidence>
<dbReference type="Pfam" id="PF20147">
    <property type="entry name" value="Crinkler"/>
    <property type="match status" value="1"/>
</dbReference>
<comment type="caution">
    <text evidence="6">The sequence shown here is derived from an EMBL/GenBank/DDBJ whole genome shotgun (WGS) entry which is preliminary data.</text>
</comment>
<evidence type="ECO:0000313" key="7">
    <source>
        <dbReference type="Proteomes" id="UP000749646"/>
    </source>
</evidence>
<evidence type="ECO:0000256" key="1">
    <source>
        <dbReference type="ARBA" id="ARBA00004340"/>
    </source>
</evidence>
<evidence type="ECO:0000313" key="6">
    <source>
        <dbReference type="EMBL" id="KAF9979384.1"/>
    </source>
</evidence>
<feature type="domain" description="Crinkler effector protein N-terminal" evidence="5">
    <location>
        <begin position="4"/>
        <end position="104"/>
    </location>
</feature>
<sequence>MAILNIFCVIEGRTTPFPVEIESTKTVGHLKDAIKTKKSPEFDDIAADMLTLWRVLIPVDDNDDEEVPILLDSLDEKKKLGPATPLSKVFPEELPEETVHILIQHPSQDGELPELEALRKQLLDIRSSSIMETATLEDLKKNIFIDYPQYADDDYLQIFVCGGQGKPARLCDDNDLRRVLRVAKTSKTNLTLSLETPSKDFSAWTFKDVCTEYKLSSSADPGLNSIPPFTDIAAAPLTSDLEKTMITQLTHDIDSMVHTLNLVGANEATRSMVVGSFLVKTTRIFEKDLFLAAQMSLSGRRGHGPVDFSIHSHDDSDYTLGVTEVKKDDIVQGVAQNIVQLEAALTNKKRKRSRGDVDGEEISMKLRTYGIVTDASQWLLIECTMHENENVSYRMSMLNRTLNYNGQWQDDAKFVFERLVWLWGRMVDEIQARESHPCKQSKKQAVGAASTSTSTTAQAL</sequence>
<feature type="region of interest" description="Disordered" evidence="4">
    <location>
        <begin position="434"/>
        <end position="460"/>
    </location>
</feature>
<keyword evidence="7" id="KW-1185">Reference proteome</keyword>
<feature type="compositionally biased region" description="Low complexity" evidence="4">
    <location>
        <begin position="448"/>
        <end position="460"/>
    </location>
</feature>
<name>A0A9P6M7V3_9FUNG</name>
<organism evidence="6 7">
    <name type="scientific">Modicella reniformis</name>
    <dbReference type="NCBI Taxonomy" id="1440133"/>
    <lineage>
        <taxon>Eukaryota</taxon>
        <taxon>Fungi</taxon>
        <taxon>Fungi incertae sedis</taxon>
        <taxon>Mucoromycota</taxon>
        <taxon>Mortierellomycotina</taxon>
        <taxon>Mortierellomycetes</taxon>
        <taxon>Mortierellales</taxon>
        <taxon>Mortierellaceae</taxon>
        <taxon>Modicella</taxon>
    </lineage>
</organism>
<protein>
    <recommendedName>
        <fullName evidence="5">Crinkler effector protein N-terminal domain-containing protein</fullName>
    </recommendedName>
</protein>